<evidence type="ECO:0000313" key="12">
    <source>
        <dbReference type="EMBL" id="CAD7462202.1"/>
    </source>
</evidence>
<dbReference type="EC" id="2.3.1.-" evidence="11"/>
<proteinExistence type="inferred from homology"/>
<dbReference type="CDD" id="cd07987">
    <property type="entry name" value="LPLAT_MGAT-like"/>
    <property type="match status" value="1"/>
</dbReference>
<name>A0A7R9IPG5_9NEOP</name>
<gene>
    <name evidence="12" type="ORF">TTEB3V08_LOCUS10096</name>
</gene>
<dbReference type="GO" id="GO:0004144">
    <property type="term" value="F:diacylglycerol O-acyltransferase activity"/>
    <property type="evidence" value="ECO:0007669"/>
    <property type="project" value="TreeGrafter"/>
</dbReference>
<keyword evidence="5 11" id="KW-0812">Transmembrane</keyword>
<evidence type="ECO:0000256" key="7">
    <source>
        <dbReference type="ARBA" id="ARBA00022989"/>
    </source>
</evidence>
<evidence type="ECO:0000256" key="4">
    <source>
        <dbReference type="ARBA" id="ARBA00022679"/>
    </source>
</evidence>
<sequence>MSAMRRRNESDYEGVEQMSQPEHYSSTCPVISFVQMLAAFSWLFLIVFAGPICWVLILYVTIFTKLYWLTLLYLCWMWLDRKTPHRGGRRIEWVRKLKWWTYYRYYFPLQFMKTSDLDAGRNYLFCIIPHGVLCFGGFGCFATDAFNLSREFPGIQFISVTLNMNMFMPLVRDFLMALGFCSVSSDSLNHLLDNPEGGNAPCLVVGGATESMYSQPGSYHVVIKRRKGFVKLALQNGASLVPVVVFGETELYHQVQRSWLRKLQEVFKKYTAAAPLVINGRGLFQSSFGLIPRQRLLTVVSGKPIHVDKQSEASQEQIDELHERFVNEISSLFEEEKHKYIENAEQISLTFV</sequence>
<comment type="subcellular location">
    <subcellularLocation>
        <location evidence="1 11">Endoplasmic reticulum membrane</location>
        <topology evidence="1 11">Multi-pass membrane protein</topology>
    </subcellularLocation>
</comment>
<evidence type="ECO:0000256" key="2">
    <source>
        <dbReference type="ARBA" id="ARBA00005420"/>
    </source>
</evidence>
<comment type="similarity">
    <text evidence="2 11">Belongs to the diacylglycerol acyltransferase family.</text>
</comment>
<dbReference type="EMBL" id="OE005737">
    <property type="protein sequence ID" value="CAD7462202.1"/>
    <property type="molecule type" value="Genomic_DNA"/>
</dbReference>
<feature type="transmembrane region" description="Helical" evidence="11">
    <location>
        <begin position="28"/>
        <end position="50"/>
    </location>
</feature>
<evidence type="ECO:0000256" key="11">
    <source>
        <dbReference type="RuleBase" id="RU367023"/>
    </source>
</evidence>
<dbReference type="PANTHER" id="PTHR12317">
    <property type="entry name" value="DIACYLGLYCEROL O-ACYLTRANSFERASE"/>
    <property type="match status" value="1"/>
</dbReference>
<dbReference type="Pfam" id="PF03982">
    <property type="entry name" value="DAGAT"/>
    <property type="match status" value="1"/>
</dbReference>
<feature type="transmembrane region" description="Helical" evidence="11">
    <location>
        <begin position="56"/>
        <end position="79"/>
    </location>
</feature>
<evidence type="ECO:0000256" key="10">
    <source>
        <dbReference type="ARBA" id="ARBA00023315"/>
    </source>
</evidence>
<dbReference type="PANTHER" id="PTHR12317:SF79">
    <property type="entry name" value="ACYLTRANSFERASE"/>
    <property type="match status" value="1"/>
</dbReference>
<evidence type="ECO:0000256" key="3">
    <source>
        <dbReference type="ARBA" id="ARBA00022516"/>
    </source>
</evidence>
<reference evidence="12" key="1">
    <citation type="submission" date="2020-11" db="EMBL/GenBank/DDBJ databases">
        <authorList>
            <person name="Tran Van P."/>
        </authorList>
    </citation>
    <scope>NUCLEOTIDE SEQUENCE</scope>
</reference>
<keyword evidence="10" id="KW-0012">Acyltransferase</keyword>
<evidence type="ECO:0000256" key="6">
    <source>
        <dbReference type="ARBA" id="ARBA00022824"/>
    </source>
</evidence>
<evidence type="ECO:0000256" key="1">
    <source>
        <dbReference type="ARBA" id="ARBA00004477"/>
    </source>
</evidence>
<keyword evidence="6 11" id="KW-0256">Endoplasmic reticulum</keyword>
<keyword evidence="4 11" id="KW-0808">Transferase</keyword>
<keyword evidence="3" id="KW-0444">Lipid biosynthesis</keyword>
<evidence type="ECO:0000256" key="8">
    <source>
        <dbReference type="ARBA" id="ARBA00023098"/>
    </source>
</evidence>
<evidence type="ECO:0000256" key="9">
    <source>
        <dbReference type="ARBA" id="ARBA00023136"/>
    </source>
</evidence>
<dbReference type="InterPro" id="IPR007130">
    <property type="entry name" value="DAGAT"/>
</dbReference>
<keyword evidence="7 11" id="KW-1133">Transmembrane helix</keyword>
<organism evidence="12">
    <name type="scientific">Timema tahoe</name>
    <dbReference type="NCBI Taxonomy" id="61484"/>
    <lineage>
        <taxon>Eukaryota</taxon>
        <taxon>Metazoa</taxon>
        <taxon>Ecdysozoa</taxon>
        <taxon>Arthropoda</taxon>
        <taxon>Hexapoda</taxon>
        <taxon>Insecta</taxon>
        <taxon>Pterygota</taxon>
        <taxon>Neoptera</taxon>
        <taxon>Polyneoptera</taxon>
        <taxon>Phasmatodea</taxon>
        <taxon>Timematodea</taxon>
        <taxon>Timematoidea</taxon>
        <taxon>Timematidae</taxon>
        <taxon>Timema</taxon>
    </lineage>
</organism>
<dbReference type="GO" id="GO:0019432">
    <property type="term" value="P:triglyceride biosynthetic process"/>
    <property type="evidence" value="ECO:0007669"/>
    <property type="project" value="TreeGrafter"/>
</dbReference>
<accession>A0A7R9IPG5</accession>
<protein>
    <recommendedName>
        <fullName evidence="11">Acyltransferase</fullName>
        <ecNumber evidence="11">2.3.1.-</ecNumber>
    </recommendedName>
</protein>
<keyword evidence="9 11" id="KW-0472">Membrane</keyword>
<evidence type="ECO:0000256" key="5">
    <source>
        <dbReference type="ARBA" id="ARBA00022692"/>
    </source>
</evidence>
<keyword evidence="8" id="KW-0443">Lipid metabolism</keyword>
<dbReference type="AlphaFoldDB" id="A0A7R9IPG5"/>
<dbReference type="GO" id="GO:0005789">
    <property type="term" value="C:endoplasmic reticulum membrane"/>
    <property type="evidence" value="ECO:0007669"/>
    <property type="project" value="UniProtKB-SubCell"/>
</dbReference>